<keyword evidence="2" id="KW-1185">Reference proteome</keyword>
<dbReference type="AlphaFoldDB" id="A0A6M6BI45"/>
<dbReference type="KEGG" id="hts:HMJ29_08515"/>
<sequence>MASPEITDFLSLTHRPDLGVLVARWQRQPLPDELHQGYWQILEVALAQQCRFWLIDARRRDNANQQNTPWMMETFFPAVGAQLGHSVYVAFLFAPAHLTEIEADTSVPPLTYFDGRPYHVQRFTDEHHAMEWLAACQQAKQVG</sequence>
<accession>A0A6M6BI45</accession>
<dbReference type="EMBL" id="CP053538">
    <property type="protein sequence ID" value="QJX46973.1"/>
    <property type="molecule type" value="Genomic_DNA"/>
</dbReference>
<name>A0A6M6BI45_9BACT</name>
<gene>
    <name evidence="1" type="ORF">HMJ29_08515</name>
</gene>
<evidence type="ECO:0000313" key="2">
    <source>
        <dbReference type="Proteomes" id="UP000501623"/>
    </source>
</evidence>
<reference evidence="1 2" key="1">
    <citation type="submission" date="2020-05" db="EMBL/GenBank/DDBJ databases">
        <title>Complete genome sequence of Hymenobacter sp. TS19 in Coasted Sand Dune.</title>
        <authorList>
            <person name="Lee J.-H."/>
            <person name="Jung J.-H."/>
            <person name="Jeong S."/>
            <person name="Zhao L."/>
            <person name="Kim M.-K."/>
            <person name="Seo H.-S."/>
            <person name="Lim S."/>
        </authorList>
    </citation>
    <scope>NUCLEOTIDE SEQUENCE [LARGE SCALE GENOMIC DNA]</scope>
    <source>
        <strain evidence="1 2">TS19</strain>
    </source>
</reference>
<evidence type="ECO:0008006" key="3">
    <source>
        <dbReference type="Google" id="ProtNLM"/>
    </source>
</evidence>
<dbReference type="RefSeq" id="WP_171591071.1">
    <property type="nucleotide sequence ID" value="NZ_CP053538.1"/>
</dbReference>
<protein>
    <recommendedName>
        <fullName evidence="3">STAS/SEC14 domain-containing protein</fullName>
    </recommendedName>
</protein>
<dbReference type="Proteomes" id="UP000501623">
    <property type="component" value="Chromosome"/>
</dbReference>
<evidence type="ECO:0000313" key="1">
    <source>
        <dbReference type="EMBL" id="QJX46973.1"/>
    </source>
</evidence>
<proteinExistence type="predicted"/>
<organism evidence="1 2">
    <name type="scientific">Hymenobacter taeanensis</name>
    <dbReference type="NCBI Taxonomy" id="2735321"/>
    <lineage>
        <taxon>Bacteria</taxon>
        <taxon>Pseudomonadati</taxon>
        <taxon>Bacteroidota</taxon>
        <taxon>Cytophagia</taxon>
        <taxon>Cytophagales</taxon>
        <taxon>Hymenobacteraceae</taxon>
        <taxon>Hymenobacter</taxon>
    </lineage>
</organism>